<accession>A0ABT2H225</accession>
<dbReference type="Gene3D" id="3.10.310.50">
    <property type="match status" value="1"/>
</dbReference>
<keyword evidence="2" id="KW-0812">Transmembrane</keyword>
<evidence type="ECO:0000256" key="2">
    <source>
        <dbReference type="SAM" id="Phobius"/>
    </source>
</evidence>
<evidence type="ECO:0000256" key="3">
    <source>
        <dbReference type="SAM" id="SignalP"/>
    </source>
</evidence>
<feature type="domain" description="TPM" evidence="4">
    <location>
        <begin position="52"/>
        <end position="168"/>
    </location>
</feature>
<dbReference type="EMBL" id="JANLCJ010000003">
    <property type="protein sequence ID" value="MCS5733996.1"/>
    <property type="molecule type" value="Genomic_DNA"/>
</dbReference>
<keyword evidence="2" id="KW-0472">Membrane</keyword>
<feature type="region of interest" description="Disordered" evidence="1">
    <location>
        <begin position="666"/>
        <end position="695"/>
    </location>
</feature>
<evidence type="ECO:0000313" key="5">
    <source>
        <dbReference type="EMBL" id="MCS5733996.1"/>
    </source>
</evidence>
<sequence length="695" mass="70945">MRHPHRNRRAASIRPVFATVATVVAAIGLAVLAPALPAFAGDPVDLGGRYIADESGVLGGDQAELQDALDTLSTEHGVNLFVIYTDSFTNPSDREAWANDVAEINQFGTNDALLAVATEDRVYQLSVASDSPLTVDQLSAIQTDDIVPALRQDDWAGAGIAAAEGIGDALGGGSGGSGDSSTGGGLGGFVWVIAILIIVVVAALVVVLVLRRRRSIDRSVNQQAAVSGPTQKELDRQVGAVLVDLDDAVTSSEEELGFAVAQFGAEATKTFSDVLTEVKASLSQAFTLKQRLDDAEPDTDAERRAWSEQIIALCDAAADKLDAQTDAFTALRDVERDPTTALETAKGELSALTGSGTDARERLGRLTARYDPPALGTVNGSVEQADQLRAFAGTQLDQAAQSITSGDNAQAALRIRAARQAVTQAQTLVTSIATLERDLEQAATGLDAAISDAQQDLAEAARLDAAADPNAARLDPLAAGLSVEVRRAQTSGARDPLNARVALEKANAPLDAALATVRSEQERVARLTAQRDRAISTAQSEIAAAQSYLQTRRGAVGPDARTRLSEAQRHLDQALATATTDPEGSLREASSAAQLAQLASSTAQQDVTWAQSSGNQGMPGMGGGGGGDFTGALLGGILGGLLSGGGGSRSGGYSGGSIFGGGGGGSRGGWGGGSRGGGGFGGGGGGGRRGGGGRF</sequence>
<keyword evidence="6" id="KW-1185">Reference proteome</keyword>
<feature type="chain" id="PRO_5045367124" evidence="3">
    <location>
        <begin position="41"/>
        <end position="695"/>
    </location>
</feature>
<feature type="compositionally biased region" description="Low complexity" evidence="1">
    <location>
        <begin position="589"/>
        <end position="605"/>
    </location>
</feature>
<dbReference type="RefSeq" id="WP_259538845.1">
    <property type="nucleotide sequence ID" value="NZ_JANLCJ010000003.1"/>
</dbReference>
<evidence type="ECO:0000313" key="6">
    <source>
        <dbReference type="Proteomes" id="UP001165586"/>
    </source>
</evidence>
<evidence type="ECO:0000256" key="1">
    <source>
        <dbReference type="SAM" id="MobiDB-lite"/>
    </source>
</evidence>
<protein>
    <submittedName>
        <fullName evidence="5">TPM domain-containing protein</fullName>
    </submittedName>
</protein>
<keyword evidence="3" id="KW-0732">Signal</keyword>
<keyword evidence="2" id="KW-1133">Transmembrane helix</keyword>
<organism evidence="5 6">
    <name type="scientific">Herbiconiux daphne</name>
    <dbReference type="NCBI Taxonomy" id="2970914"/>
    <lineage>
        <taxon>Bacteria</taxon>
        <taxon>Bacillati</taxon>
        <taxon>Actinomycetota</taxon>
        <taxon>Actinomycetes</taxon>
        <taxon>Micrococcales</taxon>
        <taxon>Microbacteriaceae</taxon>
        <taxon>Herbiconiux</taxon>
    </lineage>
</organism>
<comment type="caution">
    <text evidence="5">The sequence shown here is derived from an EMBL/GenBank/DDBJ whole genome shotgun (WGS) entry which is preliminary data.</text>
</comment>
<feature type="signal peptide" evidence="3">
    <location>
        <begin position="1"/>
        <end position="40"/>
    </location>
</feature>
<reference evidence="5" key="1">
    <citation type="submission" date="2022-08" db="EMBL/GenBank/DDBJ databases">
        <authorList>
            <person name="Deng Y."/>
            <person name="Han X.-F."/>
            <person name="Zhang Y.-Q."/>
        </authorList>
    </citation>
    <scope>NUCLEOTIDE SEQUENCE</scope>
    <source>
        <strain evidence="5">CPCC 203386</strain>
    </source>
</reference>
<proteinExistence type="predicted"/>
<evidence type="ECO:0000259" key="4">
    <source>
        <dbReference type="Pfam" id="PF04536"/>
    </source>
</evidence>
<gene>
    <name evidence="5" type="ORF">N1032_09630</name>
</gene>
<feature type="transmembrane region" description="Helical" evidence="2">
    <location>
        <begin position="189"/>
        <end position="210"/>
    </location>
</feature>
<name>A0ABT2H225_9MICO</name>
<feature type="region of interest" description="Disordered" evidence="1">
    <location>
        <begin position="577"/>
        <end position="624"/>
    </location>
</feature>
<dbReference type="InterPro" id="IPR007621">
    <property type="entry name" value="TPM_dom"/>
</dbReference>
<dbReference type="Pfam" id="PF04536">
    <property type="entry name" value="TPM_phosphatase"/>
    <property type="match status" value="1"/>
</dbReference>
<dbReference type="Proteomes" id="UP001165586">
    <property type="component" value="Unassembled WGS sequence"/>
</dbReference>